<name>A0ABC8Z6G0_9POAL</name>
<reference evidence="9 10" key="2">
    <citation type="submission" date="2024-10" db="EMBL/GenBank/DDBJ databases">
        <authorList>
            <person name="Ryan C."/>
        </authorList>
    </citation>
    <scope>NUCLEOTIDE SEQUENCE [LARGE SCALE GENOMIC DNA]</scope>
</reference>
<feature type="domain" description="C3H1-type" evidence="8">
    <location>
        <begin position="395"/>
        <end position="423"/>
    </location>
</feature>
<dbReference type="PROSITE" id="PS50103">
    <property type="entry name" value="ZF_C3H1"/>
    <property type="match status" value="5"/>
</dbReference>
<keyword evidence="4 6" id="KW-0862">Zinc</keyword>
<dbReference type="EMBL" id="OZ075128">
    <property type="protein sequence ID" value="CAL4955807.1"/>
    <property type="molecule type" value="Genomic_DNA"/>
</dbReference>
<evidence type="ECO:0000259" key="8">
    <source>
        <dbReference type="PROSITE" id="PS50103"/>
    </source>
</evidence>
<dbReference type="FunFam" id="4.10.1000.10:FF:000033">
    <property type="entry name" value="zinc finger CCCH domain-containing protein 37"/>
    <property type="match status" value="1"/>
</dbReference>
<dbReference type="AlphaFoldDB" id="A0ABC8Z6G0"/>
<dbReference type="Gene3D" id="2.30.30.1190">
    <property type="match status" value="3"/>
</dbReference>
<keyword evidence="5" id="KW-0238">DNA-binding</keyword>
<organism evidence="9 10">
    <name type="scientific">Urochloa decumbens</name>
    <dbReference type="NCBI Taxonomy" id="240449"/>
    <lineage>
        <taxon>Eukaryota</taxon>
        <taxon>Viridiplantae</taxon>
        <taxon>Streptophyta</taxon>
        <taxon>Embryophyta</taxon>
        <taxon>Tracheophyta</taxon>
        <taxon>Spermatophyta</taxon>
        <taxon>Magnoliopsida</taxon>
        <taxon>Liliopsida</taxon>
        <taxon>Poales</taxon>
        <taxon>Poaceae</taxon>
        <taxon>PACMAD clade</taxon>
        <taxon>Panicoideae</taxon>
        <taxon>Panicodae</taxon>
        <taxon>Paniceae</taxon>
        <taxon>Melinidinae</taxon>
        <taxon>Urochloa</taxon>
    </lineage>
</organism>
<gene>
    <name evidence="9" type="ORF">URODEC1_LOCUS41656</name>
</gene>
<feature type="zinc finger region" description="C3H1-type" evidence="6">
    <location>
        <begin position="310"/>
        <end position="338"/>
    </location>
</feature>
<feature type="zinc finger region" description="C3H1-type" evidence="6">
    <location>
        <begin position="177"/>
        <end position="205"/>
    </location>
</feature>
<feature type="domain" description="C3H1-type" evidence="8">
    <location>
        <begin position="227"/>
        <end position="255"/>
    </location>
</feature>
<evidence type="ECO:0000256" key="3">
    <source>
        <dbReference type="ARBA" id="ARBA00022771"/>
    </source>
</evidence>
<dbReference type="GO" id="GO:0003677">
    <property type="term" value="F:DNA binding"/>
    <property type="evidence" value="ECO:0007669"/>
    <property type="project" value="UniProtKB-KW"/>
</dbReference>
<evidence type="ECO:0000256" key="1">
    <source>
        <dbReference type="ARBA" id="ARBA00022723"/>
    </source>
</evidence>
<keyword evidence="2" id="KW-0677">Repeat</keyword>
<feature type="domain" description="C3H1-type" evidence="8">
    <location>
        <begin position="310"/>
        <end position="338"/>
    </location>
</feature>
<evidence type="ECO:0000313" key="9">
    <source>
        <dbReference type="EMBL" id="CAL4955807.1"/>
    </source>
</evidence>
<feature type="zinc finger region" description="C3H1-type" evidence="6">
    <location>
        <begin position="395"/>
        <end position="423"/>
    </location>
</feature>
<feature type="domain" description="C3H1-type" evidence="8">
    <location>
        <begin position="449"/>
        <end position="477"/>
    </location>
</feature>
<feature type="domain" description="C3H1-type" evidence="8">
    <location>
        <begin position="177"/>
        <end position="205"/>
    </location>
</feature>
<feature type="zinc finger region" description="C3H1-type" evidence="6">
    <location>
        <begin position="227"/>
        <end position="255"/>
    </location>
</feature>
<accession>A0ABC8Z6G0</accession>
<dbReference type="SUPFAM" id="SSF90229">
    <property type="entry name" value="CCCH zinc finger"/>
    <property type="match status" value="4"/>
</dbReference>
<feature type="zinc finger region" description="C3H1-type" evidence="6">
    <location>
        <begin position="449"/>
        <end position="477"/>
    </location>
</feature>
<evidence type="ECO:0000313" key="10">
    <source>
        <dbReference type="Proteomes" id="UP001497457"/>
    </source>
</evidence>
<feature type="region of interest" description="Disordered" evidence="7">
    <location>
        <begin position="1"/>
        <end position="25"/>
    </location>
</feature>
<evidence type="ECO:0000256" key="6">
    <source>
        <dbReference type="PROSITE-ProRule" id="PRU00723"/>
    </source>
</evidence>
<keyword evidence="3 6" id="KW-0863">Zinc-finger</keyword>
<dbReference type="PANTHER" id="PTHR12506">
    <property type="entry name" value="PROTEIN PHOSPHATASE RELATED"/>
    <property type="match status" value="1"/>
</dbReference>
<proteinExistence type="predicted"/>
<dbReference type="InterPro" id="IPR036855">
    <property type="entry name" value="Znf_CCCH_sf"/>
</dbReference>
<dbReference type="GO" id="GO:0008270">
    <property type="term" value="F:zinc ion binding"/>
    <property type="evidence" value="ECO:0007669"/>
    <property type="project" value="UniProtKB-KW"/>
</dbReference>
<evidence type="ECO:0000256" key="2">
    <source>
        <dbReference type="ARBA" id="ARBA00022737"/>
    </source>
</evidence>
<dbReference type="InterPro" id="IPR000571">
    <property type="entry name" value="Znf_CCCH"/>
</dbReference>
<dbReference type="Proteomes" id="UP001497457">
    <property type="component" value="Chromosome 18b"/>
</dbReference>
<evidence type="ECO:0000256" key="4">
    <source>
        <dbReference type="ARBA" id="ARBA00022833"/>
    </source>
</evidence>
<keyword evidence="1 6" id="KW-0479">Metal-binding</keyword>
<dbReference type="Pfam" id="PF00642">
    <property type="entry name" value="zf-CCCH"/>
    <property type="match status" value="5"/>
</dbReference>
<dbReference type="Gene3D" id="4.10.1000.10">
    <property type="entry name" value="Zinc finger, CCCH-type"/>
    <property type="match status" value="1"/>
</dbReference>
<sequence length="517" mass="55866">MSDPLYPYSRGAFTGGDGAPPPPRRYSDIEVDLIAARYTSTPPPYPSSAGVSAFDSGVSALDSHVGAFDSGIGAFDSHIGAFDSGVGAFDSHVGAFGSGIGAFDSHVGAFDSGFSAFDSHVGAFDSHIGARRSAEALYHQSITGSHSTVGQNEALYSSNTMAKRPRRESSLPMYPQRPGEKDCAFYMRTRTCKYGEACKFDHPRWVPKGGVPNWKEVPDAEDFYPERPGEPDCPYFLKSNSCRFKSKCKFNHPKETIYTATAGAKETIYTATAGAKETIYTATIDAAAHIGAADGSVPAETHNPKGLPVRPGEADCSFYMKTGSCKYGSTCRFNHPHRPVVDIAMMAPLAQTTLPTPAPIVSAAMLNPAANIIQSFDFHATHVPIEPVAIIYPQRPGETVCDFYMKTGSCKYSQKCKFHHPINRSAPGDYENEDPQQPVTLTLAGLPRREDAAACAFYMRSGTCSYGVHCKFDHPPPEEAIAKLQATGKEGDKEKQEEAKKEDVEKEGLSVVLRARP</sequence>
<evidence type="ECO:0000256" key="7">
    <source>
        <dbReference type="SAM" id="MobiDB-lite"/>
    </source>
</evidence>
<dbReference type="SMART" id="SM00356">
    <property type="entry name" value="ZnF_C3H1"/>
    <property type="match status" value="5"/>
</dbReference>
<feature type="compositionally biased region" description="Basic and acidic residues" evidence="7">
    <location>
        <begin position="489"/>
        <end position="508"/>
    </location>
</feature>
<protein>
    <recommendedName>
        <fullName evidence="8">C3H1-type domain-containing protein</fullName>
    </recommendedName>
</protein>
<evidence type="ECO:0000256" key="5">
    <source>
        <dbReference type="ARBA" id="ARBA00023125"/>
    </source>
</evidence>
<dbReference type="GO" id="GO:0003729">
    <property type="term" value="F:mRNA binding"/>
    <property type="evidence" value="ECO:0007669"/>
    <property type="project" value="UniProtKB-ARBA"/>
</dbReference>
<dbReference type="PANTHER" id="PTHR12506:SF82">
    <property type="entry name" value="ZINC FINGER CCCH DOMAIN-CONTAINING PROTEIN 64-RELATED"/>
    <property type="match status" value="1"/>
</dbReference>
<feature type="region of interest" description="Disordered" evidence="7">
    <location>
        <begin position="479"/>
        <end position="517"/>
    </location>
</feature>
<dbReference type="InterPro" id="IPR050974">
    <property type="entry name" value="Plant_ZF_CCCH"/>
</dbReference>
<reference evidence="10" key="1">
    <citation type="submission" date="2024-06" db="EMBL/GenBank/DDBJ databases">
        <authorList>
            <person name="Ryan C."/>
        </authorList>
    </citation>
    <scope>NUCLEOTIDE SEQUENCE [LARGE SCALE GENOMIC DNA]</scope>
</reference>
<keyword evidence="10" id="KW-1185">Reference proteome</keyword>